<proteinExistence type="predicted"/>
<evidence type="ECO:0000259" key="1">
    <source>
        <dbReference type="Pfam" id="PF02602"/>
    </source>
</evidence>
<dbReference type="AlphaFoldDB" id="A0ABD1YHA6"/>
<evidence type="ECO:0000313" key="2">
    <source>
        <dbReference type="EMBL" id="KAL2629920.1"/>
    </source>
</evidence>
<dbReference type="EMBL" id="JBHFFA010000004">
    <property type="protein sequence ID" value="KAL2629920.1"/>
    <property type="molecule type" value="Genomic_DNA"/>
</dbReference>
<reference evidence="2 3" key="1">
    <citation type="submission" date="2024-09" db="EMBL/GenBank/DDBJ databases">
        <title>Chromosome-scale assembly of Riccia fluitans.</title>
        <authorList>
            <person name="Paukszto L."/>
            <person name="Sawicki J."/>
            <person name="Karawczyk K."/>
            <person name="Piernik-Szablinska J."/>
            <person name="Szczecinska M."/>
            <person name="Mazdziarz M."/>
        </authorList>
    </citation>
    <scope>NUCLEOTIDE SEQUENCE [LARGE SCALE GENOMIC DNA]</scope>
    <source>
        <strain evidence="2">Rf_01</strain>
        <tissue evidence="2">Aerial parts of the thallus</tissue>
    </source>
</reference>
<dbReference type="CDD" id="cd06578">
    <property type="entry name" value="HemD"/>
    <property type="match status" value="1"/>
</dbReference>
<sequence length="332" mass="36232">MNRSELRASGRTSLPSCQESRDFANQWKPIGITGKKKFSEYAIRFILCVGSAQRRVRNVRGSLAGRRVATTTPSHYAPRLAEILRREEADVVWCPTILTEFTDRTRANVDSGVHQIFDSGVSGIAFTSRAGITAFSVALGDRRLPENPFIIAALGRDAECLNELKMIDPSKSTVVSPAIATPSALVEALGEGKGRKILCPVPLVVDLEEPPVVSDFLQDLMYRGWIPVRVNAYITRWIGKDCDGVLGDGDIDALIFTSSAEVEGLIKSNWLMGNWRKRENRTFLVATHGPVTAAGAARLGIDVDVVGQRFESFSGVVEELATRLGCGRSVVL</sequence>
<dbReference type="PANTHER" id="PTHR38020:SF1">
    <property type="entry name" value="UROPORPHYRINOGEN-III SYNTHASE"/>
    <property type="match status" value="1"/>
</dbReference>
<dbReference type="InterPro" id="IPR036108">
    <property type="entry name" value="4pyrrol_syn_uPrphyn_synt_sf"/>
</dbReference>
<dbReference type="Pfam" id="PF02602">
    <property type="entry name" value="HEM4"/>
    <property type="match status" value="1"/>
</dbReference>
<dbReference type="SUPFAM" id="SSF69618">
    <property type="entry name" value="HemD-like"/>
    <property type="match status" value="1"/>
</dbReference>
<keyword evidence="3" id="KW-1185">Reference proteome</keyword>
<feature type="domain" description="Tetrapyrrole biosynthesis uroporphyrinogen III synthase" evidence="1">
    <location>
        <begin position="79"/>
        <end position="311"/>
    </location>
</feature>
<dbReference type="PANTHER" id="PTHR38020">
    <property type="entry name" value="UROPORPHYRINOGEN-III SYNTHASE"/>
    <property type="match status" value="1"/>
</dbReference>
<dbReference type="InterPro" id="IPR003754">
    <property type="entry name" value="4pyrrol_synth_uPrphyn_synth"/>
</dbReference>
<dbReference type="Gene3D" id="3.40.50.10090">
    <property type="match status" value="2"/>
</dbReference>
<accession>A0ABD1YHA6</accession>
<protein>
    <recommendedName>
        <fullName evidence="1">Tetrapyrrole biosynthesis uroporphyrinogen III synthase domain-containing protein</fullName>
    </recommendedName>
</protein>
<organism evidence="2 3">
    <name type="scientific">Riccia fluitans</name>
    <dbReference type="NCBI Taxonomy" id="41844"/>
    <lineage>
        <taxon>Eukaryota</taxon>
        <taxon>Viridiplantae</taxon>
        <taxon>Streptophyta</taxon>
        <taxon>Embryophyta</taxon>
        <taxon>Marchantiophyta</taxon>
        <taxon>Marchantiopsida</taxon>
        <taxon>Marchantiidae</taxon>
        <taxon>Marchantiales</taxon>
        <taxon>Ricciaceae</taxon>
        <taxon>Riccia</taxon>
    </lineage>
</organism>
<comment type="caution">
    <text evidence="2">The sequence shown here is derived from an EMBL/GenBank/DDBJ whole genome shotgun (WGS) entry which is preliminary data.</text>
</comment>
<name>A0ABD1YHA6_9MARC</name>
<gene>
    <name evidence="2" type="ORF">R1flu_014606</name>
</gene>
<dbReference type="Proteomes" id="UP001605036">
    <property type="component" value="Unassembled WGS sequence"/>
</dbReference>
<evidence type="ECO:0000313" key="3">
    <source>
        <dbReference type="Proteomes" id="UP001605036"/>
    </source>
</evidence>